<name>A0ABS2NMV7_9FIRM</name>
<keyword evidence="3" id="KW-1185">Reference proteome</keyword>
<evidence type="ECO:0000313" key="3">
    <source>
        <dbReference type="Proteomes" id="UP001314796"/>
    </source>
</evidence>
<keyword evidence="1" id="KW-0472">Membrane</keyword>
<dbReference type="Proteomes" id="UP001314796">
    <property type="component" value="Unassembled WGS sequence"/>
</dbReference>
<evidence type="ECO:0000313" key="2">
    <source>
        <dbReference type="EMBL" id="MBM7614281.1"/>
    </source>
</evidence>
<protein>
    <submittedName>
        <fullName evidence="2">Phage infection (PIP) family protein YhgE</fullName>
    </submittedName>
</protein>
<reference evidence="2 3" key="1">
    <citation type="submission" date="2021-01" db="EMBL/GenBank/DDBJ databases">
        <title>Genomic Encyclopedia of Type Strains, Phase IV (KMG-IV): sequencing the most valuable type-strain genomes for metagenomic binning, comparative biology and taxonomic classification.</title>
        <authorList>
            <person name="Goeker M."/>
        </authorList>
    </citation>
    <scope>NUCLEOTIDE SEQUENCE [LARGE SCALE GENOMIC DNA]</scope>
    <source>
        <strain evidence="2 3">DSM 25890</strain>
    </source>
</reference>
<organism evidence="2 3">
    <name type="scientific">Alkaliphilus hydrothermalis</name>
    <dbReference type="NCBI Taxonomy" id="1482730"/>
    <lineage>
        <taxon>Bacteria</taxon>
        <taxon>Bacillati</taxon>
        <taxon>Bacillota</taxon>
        <taxon>Clostridia</taxon>
        <taxon>Peptostreptococcales</taxon>
        <taxon>Natronincolaceae</taxon>
        <taxon>Alkaliphilus</taxon>
    </lineage>
</organism>
<keyword evidence="1" id="KW-1133">Transmembrane helix</keyword>
<dbReference type="EMBL" id="JAFBEE010000003">
    <property type="protein sequence ID" value="MBM7614281.1"/>
    <property type="molecule type" value="Genomic_DNA"/>
</dbReference>
<keyword evidence="1" id="KW-0812">Transmembrane</keyword>
<gene>
    <name evidence="2" type="ORF">JOC73_000792</name>
</gene>
<proteinExistence type="predicted"/>
<comment type="caution">
    <text evidence="2">The sequence shown here is derived from an EMBL/GenBank/DDBJ whole genome shotgun (WGS) entry which is preliminary data.</text>
</comment>
<feature type="transmembrane region" description="Helical" evidence="1">
    <location>
        <begin position="15"/>
        <end position="31"/>
    </location>
</feature>
<accession>A0ABS2NMV7</accession>
<sequence>MKLLELISRFIPEKILYFSIILGVVGLLIIGLRYGEFSITVGTIAVLFLLLKNEKCK</sequence>
<evidence type="ECO:0000256" key="1">
    <source>
        <dbReference type="SAM" id="Phobius"/>
    </source>
</evidence>